<name>A0A1Y6IWV7_9VIBR</name>
<proteinExistence type="predicted"/>
<dbReference type="Proteomes" id="UP001283366">
    <property type="component" value="Unassembled WGS sequence"/>
</dbReference>
<dbReference type="OrthoDB" id="6621790at2"/>
<gene>
    <name evidence="1" type="ORF">SBX37_21305</name>
    <name evidence="2" type="ORF">VIM7927_03467</name>
</gene>
<accession>A0A1Y6IWV7</accession>
<sequence>MKNKMTVLNLLLPQWNPLQVFPVLPMFKGYFTHHGLEVKTLDANVRFYHWLLSKDFLKILENHVSHTMMTNAVTRLQCEAAEHIQTVISEPEQTFDPIFNLRKQEVFEDERQRNHALEIWENYLTSVSIFFPPMHLSYRGLKFELPKNPEAIRNYCQNEEENLFRLYYTHVLFDQVQNLKPDFITLSIISNEQLLPSLIFCHLIKRLLPDIHLCVGAPLLVEYLKLGHGFEQLLPDELDSLVIGHHFEPFLALIQALEQGKPVPEHPYLLRNIKQEQHKVMEWKPILPESGYPKDYSDINLSDYFHFSPLGTVNSHMS</sequence>
<organism evidence="2 3">
    <name type="scientific">Vibrio mangrovi</name>
    <dbReference type="NCBI Taxonomy" id="474394"/>
    <lineage>
        <taxon>Bacteria</taxon>
        <taxon>Pseudomonadati</taxon>
        <taxon>Pseudomonadota</taxon>
        <taxon>Gammaproteobacteria</taxon>
        <taxon>Vibrionales</taxon>
        <taxon>Vibrionaceae</taxon>
        <taxon>Vibrio</taxon>
    </lineage>
</organism>
<reference evidence="2 3" key="1">
    <citation type="submission" date="2017-05" db="EMBL/GenBank/DDBJ databases">
        <authorList>
            <person name="Song R."/>
            <person name="Chenine A.L."/>
            <person name="Ruprecht R.M."/>
        </authorList>
    </citation>
    <scope>NUCLEOTIDE SEQUENCE [LARGE SCALE GENOMIC DNA]</scope>
    <source>
        <strain evidence="2 3">CECT 7927</strain>
    </source>
</reference>
<dbReference type="AlphaFoldDB" id="A0A1Y6IWV7"/>
<dbReference type="Proteomes" id="UP000196125">
    <property type="component" value="Unassembled WGS sequence"/>
</dbReference>
<evidence type="ECO:0000313" key="2">
    <source>
        <dbReference type="EMBL" id="SMS02149.1"/>
    </source>
</evidence>
<dbReference type="RefSeq" id="WP_087482170.1">
    <property type="nucleotide sequence ID" value="NZ_AP024884.1"/>
</dbReference>
<dbReference type="EMBL" id="FXXI01000008">
    <property type="protein sequence ID" value="SMS02149.1"/>
    <property type="molecule type" value="Genomic_DNA"/>
</dbReference>
<evidence type="ECO:0000313" key="3">
    <source>
        <dbReference type="Proteomes" id="UP000196125"/>
    </source>
</evidence>
<evidence type="ECO:0000313" key="4">
    <source>
        <dbReference type="Proteomes" id="UP001283366"/>
    </source>
</evidence>
<protein>
    <recommendedName>
        <fullName evidence="5">B12 binding domain protein</fullName>
    </recommendedName>
</protein>
<reference evidence="1 4" key="2">
    <citation type="submission" date="2023-11" db="EMBL/GenBank/DDBJ databases">
        <title>Plant-associative lifestyle of Vibrio porteresiae and its evolutionary dynamics.</title>
        <authorList>
            <person name="Rameshkumar N."/>
            <person name="Kirti K."/>
        </authorList>
    </citation>
    <scope>NUCLEOTIDE SEQUENCE [LARGE SCALE GENOMIC DNA]</scope>
    <source>
        <strain evidence="1 4">MSSRF38</strain>
    </source>
</reference>
<dbReference type="EMBL" id="JAWRCO010000002">
    <property type="protein sequence ID" value="MDW6005411.1"/>
    <property type="molecule type" value="Genomic_DNA"/>
</dbReference>
<keyword evidence="4" id="KW-1185">Reference proteome</keyword>
<evidence type="ECO:0000313" key="1">
    <source>
        <dbReference type="EMBL" id="MDW6005411.1"/>
    </source>
</evidence>
<evidence type="ECO:0008006" key="5">
    <source>
        <dbReference type="Google" id="ProtNLM"/>
    </source>
</evidence>